<evidence type="ECO:0000256" key="9">
    <source>
        <dbReference type="ARBA" id="ARBA00047340"/>
    </source>
</evidence>
<name>A0A399EVB5_9DEIN</name>
<comment type="caution">
    <text evidence="11">The sequence shown here is derived from an EMBL/GenBank/DDBJ whole genome shotgun (WGS) entry which is preliminary data.</text>
</comment>
<keyword evidence="6 10" id="KW-0328">Glycosyltransferase</keyword>
<organism evidence="11 12">
    <name type="scientific">Meiothermus luteus</name>
    <dbReference type="NCBI Taxonomy" id="2026184"/>
    <lineage>
        <taxon>Bacteria</taxon>
        <taxon>Thermotogati</taxon>
        <taxon>Deinococcota</taxon>
        <taxon>Deinococci</taxon>
        <taxon>Thermales</taxon>
        <taxon>Thermaceae</taxon>
        <taxon>Meiothermus</taxon>
    </lineage>
</organism>
<dbReference type="EMBL" id="QWKZ01000020">
    <property type="protein sequence ID" value="RIH87593.1"/>
    <property type="molecule type" value="Genomic_DNA"/>
</dbReference>
<proteinExistence type="inferred from homology"/>
<evidence type="ECO:0000256" key="5">
    <source>
        <dbReference type="ARBA" id="ARBA00022573"/>
    </source>
</evidence>
<dbReference type="InterPro" id="IPR017846">
    <property type="entry name" value="Nict_dMeBzImd_PRibTrfase_bact"/>
</dbReference>
<dbReference type="OrthoDB" id="9781491at2"/>
<dbReference type="PANTHER" id="PTHR43463">
    <property type="entry name" value="NICOTINATE-NUCLEOTIDE--DIMETHYLBENZIMIDAZOLE PHOSPHORIBOSYLTRANSFERASE"/>
    <property type="match status" value="1"/>
</dbReference>
<dbReference type="InterPro" id="IPR036087">
    <property type="entry name" value="Nict_dMeBzImd_PRibTrfase_sf"/>
</dbReference>
<evidence type="ECO:0000256" key="3">
    <source>
        <dbReference type="ARBA" id="ARBA00011991"/>
    </source>
</evidence>
<evidence type="ECO:0000256" key="8">
    <source>
        <dbReference type="ARBA" id="ARBA00030686"/>
    </source>
</evidence>
<dbReference type="Gene3D" id="3.40.50.10210">
    <property type="match status" value="1"/>
</dbReference>
<dbReference type="Pfam" id="PF02277">
    <property type="entry name" value="DBI_PRT"/>
    <property type="match status" value="1"/>
</dbReference>
<dbReference type="SUPFAM" id="SSF52733">
    <property type="entry name" value="Nicotinate mononucleotide:5,6-dimethylbenzimidazole phosphoribosyltransferase (CobT)"/>
    <property type="match status" value="1"/>
</dbReference>
<dbReference type="RefSeq" id="WP_119359570.1">
    <property type="nucleotide sequence ID" value="NZ_QWKZ01000020.1"/>
</dbReference>
<reference evidence="11 12" key="1">
    <citation type="submission" date="2018-08" db="EMBL/GenBank/DDBJ databases">
        <title>Meiothermus luteus KCTC 52599 genome sequencing project.</title>
        <authorList>
            <person name="Da Costa M.S."/>
            <person name="Albuquerque L."/>
            <person name="Raposo P."/>
            <person name="Froufe H.J.C."/>
            <person name="Barroso C.S."/>
            <person name="Egas C."/>
        </authorList>
    </citation>
    <scope>NUCLEOTIDE SEQUENCE [LARGE SCALE GENOMIC DNA]</scope>
    <source>
        <strain evidence="11 12">KCTC 52599</strain>
    </source>
</reference>
<dbReference type="NCBIfam" id="TIGR03160">
    <property type="entry name" value="cobT_DBIPRT"/>
    <property type="match status" value="1"/>
</dbReference>
<evidence type="ECO:0000313" key="11">
    <source>
        <dbReference type="EMBL" id="RIH87593.1"/>
    </source>
</evidence>
<evidence type="ECO:0000256" key="2">
    <source>
        <dbReference type="ARBA" id="ARBA00007110"/>
    </source>
</evidence>
<dbReference type="Proteomes" id="UP000265800">
    <property type="component" value="Unassembled WGS sequence"/>
</dbReference>
<evidence type="ECO:0000256" key="10">
    <source>
        <dbReference type="HAMAP-Rule" id="MF_00230"/>
    </source>
</evidence>
<accession>A0A399EVB5</accession>
<comment type="similarity">
    <text evidence="2 10">Belongs to the CobT family.</text>
</comment>
<comment type="function">
    <text evidence="10">Catalyzes the synthesis of alpha-ribazole-5'-phosphate from nicotinate mononucleotide (NAMN) and 5,6-dimethylbenzimidazole (DMB).</text>
</comment>
<protein>
    <recommendedName>
        <fullName evidence="4 10">Nicotinate-nucleotide--dimethylbenzimidazole phosphoribosyltransferase</fullName>
        <shortName evidence="10">NN:DBI PRT</shortName>
        <ecNumber evidence="3 10">2.4.2.21</ecNumber>
    </recommendedName>
    <alternativeName>
        <fullName evidence="8 10">N(1)-alpha-phosphoribosyltransferase</fullName>
    </alternativeName>
</protein>
<dbReference type="CDD" id="cd02439">
    <property type="entry name" value="DMB-PRT_CobT"/>
    <property type="match status" value="1"/>
</dbReference>
<dbReference type="GO" id="GO:0009236">
    <property type="term" value="P:cobalamin biosynthetic process"/>
    <property type="evidence" value="ECO:0007669"/>
    <property type="project" value="UniProtKB-UniRule"/>
</dbReference>
<dbReference type="HAMAP" id="MF_00230">
    <property type="entry name" value="CobT"/>
    <property type="match status" value="1"/>
</dbReference>
<evidence type="ECO:0000256" key="6">
    <source>
        <dbReference type="ARBA" id="ARBA00022676"/>
    </source>
</evidence>
<comment type="catalytic activity">
    <reaction evidence="9 10">
        <text>5,6-dimethylbenzimidazole + nicotinate beta-D-ribonucleotide = alpha-ribazole 5'-phosphate + nicotinate + H(+)</text>
        <dbReference type="Rhea" id="RHEA:11196"/>
        <dbReference type="ChEBI" id="CHEBI:15378"/>
        <dbReference type="ChEBI" id="CHEBI:15890"/>
        <dbReference type="ChEBI" id="CHEBI:32544"/>
        <dbReference type="ChEBI" id="CHEBI:57502"/>
        <dbReference type="ChEBI" id="CHEBI:57918"/>
        <dbReference type="EC" id="2.4.2.21"/>
    </reaction>
</comment>
<sequence>MVEVKPVSKEWLERARAYHDQLTKPAGSLGFLEELGVRLAAIAQTLKPRLGPGAVVVCVADHGVVAEGVSAYPAEVTAQMVWNFVRGGAAINQVARACGAVVRVLDVGVASAVEAPGVVDRKVRPGSGNIAREPAMTLAEAEAALQAGMEMAREAIREGATLLAAGDMGIGNTTAAAALSAALLGLPAEAVTGRGTGVDEAGYARKLGAVRAALARAESRLGGFSRAEPLALLAELGGLEIAAAAGVFLAGAEAGLPVVADGFPVTAGALLAVRMVPEVRDYLFAGHRSVEPGHARQLEALGLRPILELDMRLGEGTGAVLSFPVLRAAAEVISGMATFAEAGVSGREG</sequence>
<keyword evidence="7 10" id="KW-0808">Transferase</keyword>
<dbReference type="InterPro" id="IPR023195">
    <property type="entry name" value="Nict_dMeBzImd_PRibTrfase_N"/>
</dbReference>
<keyword evidence="12" id="KW-1185">Reference proteome</keyword>
<dbReference type="NCBIfam" id="NF000996">
    <property type="entry name" value="PRK00105.1"/>
    <property type="match status" value="1"/>
</dbReference>
<dbReference type="FunFam" id="3.40.50.10210:FF:000001">
    <property type="entry name" value="Nicotinate-nucleotide--dimethylbenzimidazole phosphoribosyltransferase"/>
    <property type="match status" value="1"/>
</dbReference>
<evidence type="ECO:0000256" key="1">
    <source>
        <dbReference type="ARBA" id="ARBA00005049"/>
    </source>
</evidence>
<keyword evidence="5 10" id="KW-0169">Cobalamin biosynthesis</keyword>
<evidence type="ECO:0000256" key="4">
    <source>
        <dbReference type="ARBA" id="ARBA00015486"/>
    </source>
</evidence>
<dbReference type="InterPro" id="IPR003200">
    <property type="entry name" value="Nict_dMeBzImd_PRibTrfase"/>
</dbReference>
<feature type="active site" description="Proton acceptor" evidence="10">
    <location>
        <position position="315"/>
    </location>
</feature>
<evidence type="ECO:0000313" key="12">
    <source>
        <dbReference type="Proteomes" id="UP000265800"/>
    </source>
</evidence>
<dbReference type="Gene3D" id="1.10.1610.10">
    <property type="match status" value="1"/>
</dbReference>
<gene>
    <name evidence="10 11" type="primary">cobT</name>
    <name evidence="11" type="ORF">Mlute_00902</name>
</gene>
<dbReference type="PANTHER" id="PTHR43463:SF1">
    <property type="entry name" value="NICOTINATE-NUCLEOTIDE--DIMETHYLBENZIMIDAZOLE PHOSPHORIBOSYLTRANSFERASE"/>
    <property type="match status" value="1"/>
</dbReference>
<comment type="pathway">
    <text evidence="1 10">Nucleoside biosynthesis; alpha-ribazole biosynthesis; alpha-ribazole from 5,6-dimethylbenzimidazole: step 1/2.</text>
</comment>
<dbReference type="EC" id="2.4.2.21" evidence="3 10"/>
<dbReference type="AlphaFoldDB" id="A0A399EVB5"/>
<dbReference type="UniPathway" id="UPA00061">
    <property type="reaction ID" value="UER00516"/>
</dbReference>
<dbReference type="GO" id="GO:0008939">
    <property type="term" value="F:nicotinate-nucleotide-dimethylbenzimidazole phosphoribosyltransferase activity"/>
    <property type="evidence" value="ECO:0007669"/>
    <property type="project" value="UniProtKB-UniRule"/>
</dbReference>
<evidence type="ECO:0000256" key="7">
    <source>
        <dbReference type="ARBA" id="ARBA00022679"/>
    </source>
</evidence>